<dbReference type="OrthoDB" id="6429900at2759"/>
<comment type="caution">
    <text evidence="1">The sequence shown here is derived from an EMBL/GenBank/DDBJ whole genome shotgun (WGS) entry which is preliminary data.</text>
</comment>
<reference evidence="1" key="1">
    <citation type="submission" date="2020-08" db="EMBL/GenBank/DDBJ databases">
        <title>Multicomponent nature underlies the extraordinary mechanical properties of spider dragline silk.</title>
        <authorList>
            <person name="Kono N."/>
            <person name="Nakamura H."/>
            <person name="Mori M."/>
            <person name="Yoshida Y."/>
            <person name="Ohtoshi R."/>
            <person name="Malay A.D."/>
            <person name="Moran D.A.P."/>
            <person name="Tomita M."/>
            <person name="Numata K."/>
            <person name="Arakawa K."/>
        </authorList>
    </citation>
    <scope>NUCLEOTIDE SEQUENCE</scope>
</reference>
<gene>
    <name evidence="1" type="primary">AVEN_87091_1</name>
    <name evidence="1" type="ORF">NPIL_438241</name>
</gene>
<dbReference type="PANTHER" id="PTHR47331">
    <property type="entry name" value="PHD-TYPE DOMAIN-CONTAINING PROTEIN"/>
    <property type="match status" value="1"/>
</dbReference>
<dbReference type="Proteomes" id="UP000887013">
    <property type="component" value="Unassembled WGS sequence"/>
</dbReference>
<sequence length="212" mass="24450">MATPMRFRLSKIAITCDGSKAFLQLIISDEVRDATRFLWYKTTYTFNVRLCIEDEIVIYQFIRLSFGLTSNPFLLSASICELATMYNQTCPTATKQIRNNIYMDDFVMGTSTGTEATILYQEMQQLTSHISLPLSEWTTNSKILKQIWKQENVLFKNNTQVLGAKLDIDRDVFKIDVQGKIVRTSKEPVTKRLLLKLISKFYDPLGIQLHLL</sequence>
<dbReference type="EMBL" id="BMAW01026630">
    <property type="protein sequence ID" value="GFT98202.1"/>
    <property type="molecule type" value="Genomic_DNA"/>
</dbReference>
<accession>A0A8X6PZN1</accession>
<dbReference type="AlphaFoldDB" id="A0A8X6PZN1"/>
<dbReference type="GO" id="GO:0071897">
    <property type="term" value="P:DNA biosynthetic process"/>
    <property type="evidence" value="ECO:0007669"/>
    <property type="project" value="UniProtKB-ARBA"/>
</dbReference>
<name>A0A8X6PZN1_NEPPI</name>
<organism evidence="1 2">
    <name type="scientific">Nephila pilipes</name>
    <name type="common">Giant wood spider</name>
    <name type="synonym">Nephila maculata</name>
    <dbReference type="NCBI Taxonomy" id="299642"/>
    <lineage>
        <taxon>Eukaryota</taxon>
        <taxon>Metazoa</taxon>
        <taxon>Ecdysozoa</taxon>
        <taxon>Arthropoda</taxon>
        <taxon>Chelicerata</taxon>
        <taxon>Arachnida</taxon>
        <taxon>Araneae</taxon>
        <taxon>Araneomorphae</taxon>
        <taxon>Entelegynae</taxon>
        <taxon>Araneoidea</taxon>
        <taxon>Nephilidae</taxon>
        <taxon>Nephila</taxon>
    </lineage>
</organism>
<dbReference type="SUPFAM" id="SSF56672">
    <property type="entry name" value="DNA/RNA polymerases"/>
    <property type="match status" value="1"/>
</dbReference>
<proteinExistence type="predicted"/>
<keyword evidence="2" id="KW-1185">Reference proteome</keyword>
<evidence type="ECO:0000313" key="1">
    <source>
        <dbReference type="EMBL" id="GFT98202.1"/>
    </source>
</evidence>
<dbReference type="InterPro" id="IPR043502">
    <property type="entry name" value="DNA/RNA_pol_sf"/>
</dbReference>
<protein>
    <submittedName>
        <fullName evidence="1">DUF1758 domain-containing protein</fullName>
    </submittedName>
</protein>
<evidence type="ECO:0000313" key="2">
    <source>
        <dbReference type="Proteomes" id="UP000887013"/>
    </source>
</evidence>